<dbReference type="GO" id="GO:0006417">
    <property type="term" value="P:regulation of translation"/>
    <property type="evidence" value="ECO:0007669"/>
    <property type="project" value="UniProtKB-KW"/>
</dbReference>
<feature type="compositionally biased region" description="Polar residues" evidence="18">
    <location>
        <begin position="410"/>
        <end position="422"/>
    </location>
</feature>
<evidence type="ECO:0000256" key="13">
    <source>
        <dbReference type="ARBA" id="ARBA00022884"/>
    </source>
</evidence>
<feature type="compositionally biased region" description="Low complexity" evidence="18">
    <location>
        <begin position="427"/>
        <end position="457"/>
    </location>
</feature>
<evidence type="ECO:0000256" key="3">
    <source>
        <dbReference type="ARBA" id="ARBA00004324"/>
    </source>
</evidence>
<feature type="domain" description="Btz" evidence="19">
    <location>
        <begin position="52"/>
        <end position="166"/>
    </location>
</feature>
<comment type="similarity">
    <text evidence="5">Belongs to the CASC3 family.</text>
</comment>
<keyword evidence="9" id="KW-0507">mRNA processing</keyword>
<evidence type="ECO:0000256" key="7">
    <source>
        <dbReference type="ARBA" id="ARBA00022448"/>
    </source>
</evidence>
<evidence type="ECO:0000256" key="5">
    <source>
        <dbReference type="ARBA" id="ARBA00009548"/>
    </source>
</evidence>
<feature type="compositionally biased region" description="Basic residues" evidence="18">
    <location>
        <begin position="1"/>
        <end position="10"/>
    </location>
</feature>
<dbReference type="InterPro" id="IPR028544">
    <property type="entry name" value="CASC3"/>
</dbReference>
<proteinExistence type="inferred from homology"/>
<feature type="compositionally biased region" description="Basic and acidic residues" evidence="18">
    <location>
        <begin position="120"/>
        <end position="152"/>
    </location>
</feature>
<keyword evidence="17" id="KW-0966">Cell projection</keyword>
<dbReference type="SMART" id="SM01044">
    <property type="entry name" value="Btz"/>
    <property type="match status" value="1"/>
</dbReference>
<keyword evidence="12" id="KW-0810">Translation regulation</keyword>
<organism evidence="20 21">
    <name type="scientific">Atta colombica</name>
    <dbReference type="NCBI Taxonomy" id="520822"/>
    <lineage>
        <taxon>Eukaryota</taxon>
        <taxon>Metazoa</taxon>
        <taxon>Ecdysozoa</taxon>
        <taxon>Arthropoda</taxon>
        <taxon>Hexapoda</taxon>
        <taxon>Insecta</taxon>
        <taxon>Pterygota</taxon>
        <taxon>Neoptera</taxon>
        <taxon>Endopterygota</taxon>
        <taxon>Hymenoptera</taxon>
        <taxon>Apocrita</taxon>
        <taxon>Aculeata</taxon>
        <taxon>Formicoidea</taxon>
        <taxon>Formicidae</taxon>
        <taxon>Myrmicinae</taxon>
        <taxon>Atta</taxon>
    </lineage>
</organism>
<reference evidence="20 21" key="1">
    <citation type="submission" date="2015-09" db="EMBL/GenBank/DDBJ databases">
        <title>Atta colombica WGS genome.</title>
        <authorList>
            <person name="Nygaard S."/>
            <person name="Hu H."/>
            <person name="Boomsma J."/>
            <person name="Zhang G."/>
        </authorList>
    </citation>
    <scope>NUCLEOTIDE SEQUENCE [LARGE SCALE GENOMIC DNA]</scope>
    <source>
        <strain evidence="20">Treedump-2</strain>
        <tissue evidence="20">Whole body</tissue>
    </source>
</reference>
<evidence type="ECO:0000259" key="19">
    <source>
        <dbReference type="SMART" id="SM01044"/>
    </source>
</evidence>
<accession>A0A195BFA6</accession>
<evidence type="ECO:0000256" key="6">
    <source>
        <dbReference type="ARBA" id="ARBA00019964"/>
    </source>
</evidence>
<gene>
    <name evidence="20" type="ORF">ALC53_06605</name>
</gene>
<evidence type="ECO:0000256" key="18">
    <source>
        <dbReference type="SAM" id="MobiDB-lite"/>
    </source>
</evidence>
<name>A0A195BFA6_9HYME</name>
<dbReference type="GO" id="GO:0006397">
    <property type="term" value="P:mRNA processing"/>
    <property type="evidence" value="ECO:0007669"/>
    <property type="project" value="UniProtKB-KW"/>
</dbReference>
<dbReference type="GO" id="GO:0016607">
    <property type="term" value="C:nuclear speck"/>
    <property type="evidence" value="ECO:0007669"/>
    <property type="project" value="UniProtKB-SubCell"/>
</dbReference>
<keyword evidence="13" id="KW-0694">RNA-binding</keyword>
<feature type="compositionally biased region" description="Polar residues" evidence="18">
    <location>
        <begin position="110"/>
        <end position="119"/>
    </location>
</feature>
<dbReference type="GO" id="GO:0000184">
    <property type="term" value="P:nuclear-transcribed mRNA catabolic process, nonsense-mediated decay"/>
    <property type="evidence" value="ECO:0007669"/>
    <property type="project" value="UniProtKB-KW"/>
</dbReference>
<comment type="subcellular location">
    <subcellularLocation>
        <location evidence="2">Cell projection</location>
        <location evidence="2">Dendrite</location>
    </subcellularLocation>
    <subcellularLocation>
        <location evidence="1">Cytoplasm</location>
        <location evidence="1">Stress granule</location>
    </subcellularLocation>
    <subcellularLocation>
        <location evidence="4">Cytoplasm</location>
        <location evidence="4">Perinuclear region</location>
    </subcellularLocation>
    <subcellularLocation>
        <location evidence="3">Nucleus speckle</location>
    </subcellularLocation>
</comment>
<feature type="region of interest" description="Disordered" evidence="18">
    <location>
        <begin position="241"/>
        <end position="345"/>
    </location>
</feature>
<feature type="compositionally biased region" description="Polar residues" evidence="18">
    <location>
        <begin position="241"/>
        <end position="258"/>
    </location>
</feature>
<feature type="compositionally biased region" description="Polar residues" evidence="18">
    <location>
        <begin position="692"/>
        <end position="705"/>
    </location>
</feature>
<evidence type="ECO:0000256" key="14">
    <source>
        <dbReference type="ARBA" id="ARBA00023161"/>
    </source>
</evidence>
<evidence type="ECO:0000256" key="2">
    <source>
        <dbReference type="ARBA" id="ARBA00004279"/>
    </source>
</evidence>
<feature type="region of interest" description="Disordered" evidence="18">
    <location>
        <begin position="397"/>
        <end position="501"/>
    </location>
</feature>
<feature type="region of interest" description="Disordered" evidence="18">
    <location>
        <begin position="1"/>
        <end position="229"/>
    </location>
</feature>
<dbReference type="GO" id="GO:0010494">
    <property type="term" value="C:cytoplasmic stress granule"/>
    <property type="evidence" value="ECO:0007669"/>
    <property type="project" value="UniProtKB-SubCell"/>
</dbReference>
<dbReference type="InterPro" id="IPR018545">
    <property type="entry name" value="Btz_dom"/>
</dbReference>
<feature type="compositionally biased region" description="Low complexity" evidence="18">
    <location>
        <begin position="617"/>
        <end position="627"/>
    </location>
</feature>
<evidence type="ECO:0000256" key="1">
    <source>
        <dbReference type="ARBA" id="ARBA00004210"/>
    </source>
</evidence>
<evidence type="ECO:0000256" key="16">
    <source>
        <dbReference type="ARBA" id="ARBA00023242"/>
    </source>
</evidence>
<feature type="compositionally biased region" description="Acidic residues" evidence="18">
    <location>
        <begin position="45"/>
        <end position="59"/>
    </location>
</feature>
<keyword evidence="14" id="KW-0866">Nonsense-mediated mRNA decay</keyword>
<keyword evidence="11" id="KW-0509">mRNA transport</keyword>
<protein>
    <recommendedName>
        <fullName evidence="6">Protein CASC3</fullName>
    </recommendedName>
</protein>
<dbReference type="OrthoDB" id="657902at2759"/>
<dbReference type="PANTHER" id="PTHR13434:SF0">
    <property type="entry name" value="PROTEIN CASC3"/>
    <property type="match status" value="1"/>
</dbReference>
<evidence type="ECO:0000256" key="8">
    <source>
        <dbReference type="ARBA" id="ARBA00022490"/>
    </source>
</evidence>
<keyword evidence="21" id="KW-1185">Reference proteome</keyword>
<feature type="compositionally biased region" description="Low complexity" evidence="18">
    <location>
        <begin position="654"/>
        <end position="671"/>
    </location>
</feature>
<dbReference type="KEGG" id="acoc:108687121"/>
<feature type="region of interest" description="Disordered" evidence="18">
    <location>
        <begin position="573"/>
        <end position="712"/>
    </location>
</feature>
<dbReference type="GO" id="GO:0003729">
    <property type="term" value="F:mRNA binding"/>
    <property type="evidence" value="ECO:0007669"/>
    <property type="project" value="InterPro"/>
</dbReference>
<feature type="compositionally biased region" description="Polar residues" evidence="18">
    <location>
        <begin position="266"/>
        <end position="284"/>
    </location>
</feature>
<dbReference type="GO" id="GO:0048471">
    <property type="term" value="C:perinuclear region of cytoplasm"/>
    <property type="evidence" value="ECO:0007669"/>
    <property type="project" value="UniProtKB-SubCell"/>
</dbReference>
<feature type="compositionally biased region" description="Polar residues" evidence="18">
    <location>
        <begin position="469"/>
        <end position="490"/>
    </location>
</feature>
<keyword evidence="7" id="KW-0813">Transport</keyword>
<evidence type="ECO:0000256" key="11">
    <source>
        <dbReference type="ARBA" id="ARBA00022816"/>
    </source>
</evidence>
<keyword evidence="16" id="KW-0539">Nucleus</keyword>
<evidence type="ECO:0000256" key="10">
    <source>
        <dbReference type="ARBA" id="ARBA00022728"/>
    </source>
</evidence>
<keyword evidence="15" id="KW-0508">mRNA splicing</keyword>
<keyword evidence="8" id="KW-0963">Cytoplasm</keyword>
<evidence type="ECO:0000256" key="12">
    <source>
        <dbReference type="ARBA" id="ARBA00022845"/>
    </source>
</evidence>
<dbReference type="Proteomes" id="UP000078540">
    <property type="component" value="Unassembled WGS sequence"/>
</dbReference>
<keyword evidence="10" id="KW-0747">Spliceosome</keyword>
<evidence type="ECO:0000256" key="15">
    <source>
        <dbReference type="ARBA" id="ARBA00023187"/>
    </source>
</evidence>
<feature type="compositionally biased region" description="Basic and acidic residues" evidence="18">
    <location>
        <begin position="96"/>
        <end position="106"/>
    </location>
</feature>
<dbReference type="GO" id="GO:0051028">
    <property type="term" value="P:mRNA transport"/>
    <property type="evidence" value="ECO:0007669"/>
    <property type="project" value="UniProtKB-KW"/>
</dbReference>
<dbReference type="STRING" id="520822.A0A195BFA6"/>
<dbReference type="GO" id="GO:0008380">
    <property type="term" value="P:RNA splicing"/>
    <property type="evidence" value="ECO:0007669"/>
    <property type="project" value="UniProtKB-KW"/>
</dbReference>
<dbReference type="GO" id="GO:0030425">
    <property type="term" value="C:dendrite"/>
    <property type="evidence" value="ECO:0007669"/>
    <property type="project" value="UniProtKB-SubCell"/>
</dbReference>
<evidence type="ECO:0000256" key="9">
    <source>
        <dbReference type="ARBA" id="ARBA00022664"/>
    </source>
</evidence>
<dbReference type="EMBL" id="KQ976504">
    <property type="protein sequence ID" value="KYM82894.1"/>
    <property type="molecule type" value="Genomic_DNA"/>
</dbReference>
<dbReference type="GO" id="GO:0035145">
    <property type="term" value="C:exon-exon junction complex"/>
    <property type="evidence" value="ECO:0007669"/>
    <property type="project" value="InterPro"/>
</dbReference>
<dbReference type="GO" id="GO:0005681">
    <property type="term" value="C:spliceosomal complex"/>
    <property type="evidence" value="ECO:0007669"/>
    <property type="project" value="UniProtKB-KW"/>
</dbReference>
<dbReference type="Pfam" id="PF09405">
    <property type="entry name" value="Btz"/>
    <property type="match status" value="1"/>
</dbReference>
<evidence type="ECO:0000256" key="17">
    <source>
        <dbReference type="ARBA" id="ARBA00023273"/>
    </source>
</evidence>
<dbReference type="PANTHER" id="PTHR13434">
    <property type="entry name" value="PROTEIN CASC3"/>
    <property type="match status" value="1"/>
</dbReference>
<evidence type="ECO:0000313" key="20">
    <source>
        <dbReference type="EMBL" id="KYM82894.1"/>
    </source>
</evidence>
<feature type="compositionally biased region" description="Basic and acidic residues" evidence="18">
    <location>
        <begin position="306"/>
        <end position="325"/>
    </location>
</feature>
<evidence type="ECO:0000313" key="21">
    <source>
        <dbReference type="Proteomes" id="UP000078540"/>
    </source>
</evidence>
<dbReference type="AlphaFoldDB" id="A0A195BFA6"/>
<evidence type="ECO:0000256" key="4">
    <source>
        <dbReference type="ARBA" id="ARBA00004556"/>
    </source>
</evidence>
<feature type="compositionally biased region" description="Basic and acidic residues" evidence="18">
    <location>
        <begin position="61"/>
        <end position="87"/>
    </location>
</feature>
<sequence length="798" mass="89714">MSDTRRRRKSNQSCGSDDLSDSYEELNATKETQSSEQTDGHQDSECDIYESDSDAESQEGGEQRESGDGQEEEKPQKKLDDDEDRRNPQYIPKRGTFYEHDDRTTDEVTENNTEQQTNAKETKEKKVWKDKEDRWDHDRYNDEEQAPKRSEELIATYGYDIRNEEGPPRARRRRRYGRGPNKYTRNWEDEDAYGKTTTSRGNNRRFHKNNEDFPALGNSKNTPNKVEEPVISSAWYSSKNKTQNKTQNFPPLQSQQDNAKTKPAIASNTSTSENKTSDESTNTSWKKDSRHITQNQNTNGNTGSGDAEKLTNTKPLSRENNKRNTQESVSLVASRTRGRGFKSNANNNMVTNRIVENKAKGRGPGPVTIENRRNNTAQHNEEHQLAHDMKQLNINDGSQYHQPARHNKGFFTSTNQHRSNTVPPRMQQQQQQQQQQQSHQQQTHSSQQTLQQQQQQQDSSGNRPKRYSSLRQRPTITETSAQQNYPSQHAQHGYFPPQAGNSRAVLESQGYPQSHFEQSSPVAPATAPMAGQPVISLPPGGQAASYAPPPFLVPPPQFIPPQTAPPSIINYVPGPNGPTFPPNFQGYQGYNPSVQPQGPPPPQELFQPQGCTYYSPAQQQQQQQQAAPLRRPKAAIPILPPPDNQQSGRGRGRSTQYQNNQSSSNTQQQTEQEAKSGNMVESDEKPVPGQFDSAQTEQPSTLNQESQKDQDMEIRTVNNIDQEVEMITNADSHINIDTSPIKKDNLDDSVSVKELLEATSNEKNTVSHSPTTLASVETELGNIESAIPESTIVEKAAA</sequence>